<name>A0AAN8QD35_9TELE</name>
<accession>A0AAN8QD35</accession>
<evidence type="ECO:0000313" key="1">
    <source>
        <dbReference type="EMBL" id="KAK6300395.1"/>
    </source>
</evidence>
<protein>
    <submittedName>
        <fullName evidence="1">Uncharacterized protein</fullName>
    </submittedName>
</protein>
<gene>
    <name evidence="1" type="ORF">J4Q44_G00284930</name>
</gene>
<feature type="non-terminal residue" evidence="1">
    <location>
        <position position="118"/>
    </location>
</feature>
<keyword evidence="2" id="KW-1185">Reference proteome</keyword>
<dbReference type="AlphaFoldDB" id="A0AAN8QD35"/>
<organism evidence="1 2">
    <name type="scientific">Coregonus suidteri</name>
    <dbReference type="NCBI Taxonomy" id="861788"/>
    <lineage>
        <taxon>Eukaryota</taxon>
        <taxon>Metazoa</taxon>
        <taxon>Chordata</taxon>
        <taxon>Craniata</taxon>
        <taxon>Vertebrata</taxon>
        <taxon>Euteleostomi</taxon>
        <taxon>Actinopterygii</taxon>
        <taxon>Neopterygii</taxon>
        <taxon>Teleostei</taxon>
        <taxon>Protacanthopterygii</taxon>
        <taxon>Salmoniformes</taxon>
        <taxon>Salmonidae</taxon>
        <taxon>Coregoninae</taxon>
        <taxon>Coregonus</taxon>
    </lineage>
</organism>
<dbReference type="EMBL" id="JAGTTL010000027">
    <property type="protein sequence ID" value="KAK6300395.1"/>
    <property type="molecule type" value="Genomic_DNA"/>
</dbReference>
<proteinExistence type="predicted"/>
<comment type="caution">
    <text evidence="1">The sequence shown here is derived from an EMBL/GenBank/DDBJ whole genome shotgun (WGS) entry which is preliminary data.</text>
</comment>
<evidence type="ECO:0000313" key="2">
    <source>
        <dbReference type="Proteomes" id="UP001356427"/>
    </source>
</evidence>
<dbReference type="Proteomes" id="UP001356427">
    <property type="component" value="Unassembled WGS sequence"/>
</dbReference>
<sequence length="118" mass="13371">MFFFRSSIFYWQRGAGALLKMLACCPSEPHLLHSFLNGGEGCRSWLFRAAGDEDGWGSKGMRLDRDMVLGVLALSPNLCLELIWKICQVLCCSISNQKSELCINLKDCIIKYIFLFIP</sequence>
<reference evidence="1 2" key="1">
    <citation type="submission" date="2021-04" db="EMBL/GenBank/DDBJ databases">
        <authorList>
            <person name="De Guttry C."/>
            <person name="Zahm M."/>
            <person name="Klopp C."/>
            <person name="Cabau C."/>
            <person name="Louis A."/>
            <person name="Berthelot C."/>
            <person name="Parey E."/>
            <person name="Roest Crollius H."/>
            <person name="Montfort J."/>
            <person name="Robinson-Rechavi M."/>
            <person name="Bucao C."/>
            <person name="Bouchez O."/>
            <person name="Gislard M."/>
            <person name="Lluch J."/>
            <person name="Milhes M."/>
            <person name="Lampietro C."/>
            <person name="Lopez Roques C."/>
            <person name="Donnadieu C."/>
            <person name="Braasch I."/>
            <person name="Desvignes T."/>
            <person name="Postlethwait J."/>
            <person name="Bobe J."/>
            <person name="Wedekind C."/>
            <person name="Guiguen Y."/>
        </authorList>
    </citation>
    <scope>NUCLEOTIDE SEQUENCE [LARGE SCALE GENOMIC DNA]</scope>
    <source>
        <strain evidence="1">Cs_M1</strain>
        <tissue evidence="1">Blood</tissue>
    </source>
</reference>